<evidence type="ECO:0000313" key="1">
    <source>
        <dbReference type="EMBL" id="MDU8886780.1"/>
    </source>
</evidence>
<dbReference type="Proteomes" id="UP001268651">
    <property type="component" value="Unassembled WGS sequence"/>
</dbReference>
<organism evidence="1 2">
    <name type="scientific">Gilvirhabdus luticola</name>
    <dbReference type="NCBI Taxonomy" id="3079858"/>
    <lineage>
        <taxon>Bacteria</taxon>
        <taxon>Pseudomonadati</taxon>
        <taxon>Bacteroidota</taxon>
        <taxon>Flavobacteriia</taxon>
        <taxon>Flavobacteriales</taxon>
        <taxon>Flavobacteriaceae</taxon>
        <taxon>Gilvirhabdus</taxon>
    </lineage>
</organism>
<accession>A0ABU3U8P0</accession>
<dbReference type="EMBL" id="JAWHTF010000006">
    <property type="protein sequence ID" value="MDU8886780.1"/>
    <property type="molecule type" value="Genomic_DNA"/>
</dbReference>
<proteinExistence type="predicted"/>
<protein>
    <submittedName>
        <fullName evidence="1">Uncharacterized protein</fullName>
    </submittedName>
</protein>
<keyword evidence="2" id="KW-1185">Reference proteome</keyword>
<name>A0ABU3U8P0_9FLAO</name>
<dbReference type="RefSeq" id="WP_316662877.1">
    <property type="nucleotide sequence ID" value="NZ_JAWHTF010000006.1"/>
</dbReference>
<gene>
    <name evidence="1" type="ORF">RXV94_11460</name>
</gene>
<reference evidence="1 2" key="1">
    <citation type="submission" date="2023-10" db="EMBL/GenBank/DDBJ databases">
        <title>Marimonas sp. nov. isolated from tidal mud flat.</title>
        <authorList>
            <person name="Jaincy N.J."/>
            <person name="Srinivasan S."/>
            <person name="Lee S.-S."/>
        </authorList>
    </citation>
    <scope>NUCLEOTIDE SEQUENCE [LARGE SCALE GENOMIC DNA]</scope>
    <source>
        <strain evidence="1 2">MJ-SS3</strain>
    </source>
</reference>
<comment type="caution">
    <text evidence="1">The sequence shown here is derived from an EMBL/GenBank/DDBJ whole genome shotgun (WGS) entry which is preliminary data.</text>
</comment>
<sequence length="41" mass="4732">MKNFKRILLLITLVVIAHKVLLSDSDFFKSESKTEIVIANR</sequence>
<evidence type="ECO:0000313" key="2">
    <source>
        <dbReference type="Proteomes" id="UP001268651"/>
    </source>
</evidence>